<accession>A0A6C0UVI5</accession>
<evidence type="ECO:0000313" key="5">
    <source>
        <dbReference type="EMBL" id="TVT94915.1"/>
    </source>
</evidence>
<evidence type="ECO:0000256" key="2">
    <source>
        <dbReference type="SAM" id="Phobius"/>
    </source>
</evidence>
<evidence type="ECO:0000256" key="1">
    <source>
        <dbReference type="SAM" id="MobiDB-lite"/>
    </source>
</evidence>
<reference evidence="5 6" key="1">
    <citation type="submission" date="2019-07" db="EMBL/GenBank/DDBJ databases">
        <title>Draft genome sequence of Haloferax volcanii SS0101, isolated from salt farm in Samut Sakhon, Thailand.</title>
        <authorList>
            <person name="Wanthongcharoen S."/>
            <person name="Yamprayoonswat W."/>
            <person name="Ruangsuj P."/>
            <person name="Thongpramul N."/>
            <person name="Jumpathong W."/>
            <person name="Sittihan S."/>
            <person name="Kanjanavas P."/>
            <person name="Yasawong M."/>
        </authorList>
    </citation>
    <scope>NUCLEOTIDE SEQUENCE [LARGE SCALE GENOMIC DNA]</scope>
    <source>
        <strain evidence="5 6">SS0101</strain>
    </source>
</reference>
<dbReference type="EMBL" id="CP048738">
    <property type="protein sequence ID" value="QIB79484.1"/>
    <property type="molecule type" value="Genomic_DNA"/>
</dbReference>
<evidence type="ECO:0000313" key="7">
    <source>
        <dbReference type="Proteomes" id="UP000465667"/>
    </source>
</evidence>
<keyword evidence="2" id="KW-1133">Transmembrane helix</keyword>
<reference evidence="4 7" key="3">
    <citation type="submission" date="2020-02" db="EMBL/GenBank/DDBJ databases">
        <title>Whole genome sequence of Haloferax alexandrinus pws1.</title>
        <authorList>
            <person name="Verma D.K."/>
            <person name="Gopal K."/>
            <person name="Prasad E.S."/>
        </authorList>
    </citation>
    <scope>NUCLEOTIDE SEQUENCE [LARGE SCALE GENOMIC DNA]</scope>
    <source>
        <strain evidence="7">wsp1</strain>
        <strain evidence="4">Wsp1</strain>
    </source>
</reference>
<name>A0A6C0UVI5_HALVO</name>
<feature type="transmembrane region" description="Helical" evidence="2">
    <location>
        <begin position="49"/>
        <end position="69"/>
    </location>
</feature>
<dbReference type="EMBL" id="WOWC01000001">
    <property type="protein sequence ID" value="NLV04087.1"/>
    <property type="molecule type" value="Genomic_DNA"/>
</dbReference>
<feature type="compositionally biased region" description="Basic and acidic residues" evidence="1">
    <location>
        <begin position="1"/>
        <end position="10"/>
    </location>
</feature>
<feature type="transmembrane region" description="Helical" evidence="2">
    <location>
        <begin position="241"/>
        <end position="265"/>
    </location>
</feature>
<feature type="compositionally biased region" description="Acidic residues" evidence="1">
    <location>
        <begin position="11"/>
        <end position="20"/>
    </location>
</feature>
<dbReference type="Proteomes" id="UP000619835">
    <property type="component" value="Unassembled WGS sequence"/>
</dbReference>
<dbReference type="RefSeq" id="WP_004062478.1">
    <property type="nucleotide sequence ID" value="NZ_CP048738.1"/>
</dbReference>
<dbReference type="EMBL" id="VMTR01000053">
    <property type="protein sequence ID" value="TVT94915.1"/>
    <property type="molecule type" value="Genomic_DNA"/>
</dbReference>
<dbReference type="Proteomes" id="UP000465667">
    <property type="component" value="Chromosome"/>
</dbReference>
<accession>A0A558GAW9</accession>
<dbReference type="AlphaFoldDB" id="A0A6C0UVI5"/>
<protein>
    <submittedName>
        <fullName evidence="4">Uncharacterized protein</fullName>
    </submittedName>
</protein>
<dbReference type="GeneID" id="301160153"/>
<dbReference type="KEGG" id="hale:G3A49_15775"/>
<keyword evidence="2" id="KW-0472">Membrane</keyword>
<dbReference type="GeneID" id="44084898"/>
<sequence length="290" mass="31850">MTDKNPKPDDNDPLASDEPELFANTREKLDEESEDHKLARKAGDASGGLVYNFFRGWWVFWVSFWLKILRFVPRTNKLGDKVIDAGYKLKLKTTGADTITHVIYGDGVIAPRASSWHTTENEFRSENDERFKTDEQGIPYRMLGKYPVAWALGKYAETTDPIEAFMGGQRRRGEFEPSATTDGGTDVAIHAEVANDEYDGRVISFRDGYRLFGSKVTQEDMSLQGTRAKLAELDWSRKEQLYLVLVGLGGVALGLFGPALAASIAGSASGTGGGINVLPFMINAGLGGVI</sequence>
<dbReference type="Proteomes" id="UP000320212">
    <property type="component" value="Unassembled WGS sequence"/>
</dbReference>
<evidence type="ECO:0000313" key="3">
    <source>
        <dbReference type="EMBL" id="NLV04087.1"/>
    </source>
</evidence>
<gene>
    <name evidence="5" type="ORF">FQA18_09320</name>
    <name evidence="4" type="ORF">G3A49_15775</name>
    <name evidence="3" type="ORF">GOC85_16115</name>
</gene>
<proteinExistence type="predicted"/>
<evidence type="ECO:0000313" key="4">
    <source>
        <dbReference type="EMBL" id="QIB79484.1"/>
    </source>
</evidence>
<feature type="region of interest" description="Disordered" evidence="1">
    <location>
        <begin position="1"/>
        <end position="20"/>
    </location>
</feature>
<evidence type="ECO:0000313" key="6">
    <source>
        <dbReference type="Proteomes" id="UP000320212"/>
    </source>
</evidence>
<organism evidence="4 7">
    <name type="scientific">Haloferax volcanii</name>
    <name type="common">Halobacterium volcanii</name>
    <dbReference type="NCBI Taxonomy" id="2246"/>
    <lineage>
        <taxon>Archaea</taxon>
        <taxon>Methanobacteriati</taxon>
        <taxon>Methanobacteriota</taxon>
        <taxon>Stenosarchaea group</taxon>
        <taxon>Halobacteria</taxon>
        <taxon>Halobacteriales</taxon>
        <taxon>Haloferacaceae</taxon>
        <taxon>Haloferax</taxon>
    </lineage>
</organism>
<reference evidence="3" key="2">
    <citation type="submission" date="2019-12" db="EMBL/GenBank/DDBJ databases">
        <title>Haloferax alexandrinus strain pws11.</title>
        <authorList>
            <person name="Verma D.K."/>
            <person name="Gopal K."/>
            <person name="Prasad E.S."/>
        </authorList>
    </citation>
    <scope>NUCLEOTIDE SEQUENCE</scope>
    <source>
        <strain evidence="3">Pws11</strain>
    </source>
</reference>
<keyword evidence="2" id="KW-0812">Transmembrane</keyword>